<dbReference type="InterPro" id="IPR019734">
    <property type="entry name" value="TPR_rpt"/>
</dbReference>
<accession>A0ABY5IN27</accession>
<dbReference type="PROSITE" id="PS50005">
    <property type="entry name" value="TPR"/>
    <property type="match status" value="2"/>
</dbReference>
<evidence type="ECO:0000256" key="3">
    <source>
        <dbReference type="PROSITE-ProRule" id="PRU00339"/>
    </source>
</evidence>
<dbReference type="Pfam" id="PF13424">
    <property type="entry name" value="TPR_12"/>
    <property type="match status" value="1"/>
</dbReference>
<keyword evidence="1" id="KW-0677">Repeat</keyword>
<name>A0ABY5IN27_9VIBR</name>
<feature type="chain" id="PRO_5046958348" evidence="4">
    <location>
        <begin position="22"/>
        <end position="391"/>
    </location>
</feature>
<keyword evidence="4" id="KW-0732">Signal</keyword>
<reference evidence="5" key="1">
    <citation type="submission" date="2020-03" db="EMBL/GenBank/DDBJ databases">
        <title>Five strains of Vibrio campbellii isolated from Mariana Trench.</title>
        <authorList>
            <person name="Liang J."/>
            <person name="Zhang X.-H."/>
        </authorList>
    </citation>
    <scope>NUCLEOTIDE SEQUENCE</scope>
    <source>
        <strain evidence="5">LJC013</strain>
    </source>
</reference>
<dbReference type="PANTHER" id="PTHR44943:SF4">
    <property type="entry name" value="TPR REPEAT-CONTAINING PROTEIN MJ0798"/>
    <property type="match status" value="1"/>
</dbReference>
<proteinExistence type="predicted"/>
<dbReference type="SMART" id="SM00028">
    <property type="entry name" value="TPR"/>
    <property type="match status" value="3"/>
</dbReference>
<protein>
    <submittedName>
        <fullName evidence="5">Tetratricopeptide repeat protein</fullName>
    </submittedName>
</protein>
<dbReference type="Gene3D" id="1.25.40.10">
    <property type="entry name" value="Tetratricopeptide repeat domain"/>
    <property type="match status" value="2"/>
</dbReference>
<dbReference type="SUPFAM" id="SSF48452">
    <property type="entry name" value="TPR-like"/>
    <property type="match status" value="1"/>
</dbReference>
<feature type="signal peptide" evidence="4">
    <location>
        <begin position="1"/>
        <end position="21"/>
    </location>
</feature>
<evidence type="ECO:0000256" key="1">
    <source>
        <dbReference type="ARBA" id="ARBA00022737"/>
    </source>
</evidence>
<dbReference type="PANTHER" id="PTHR44943">
    <property type="entry name" value="CELLULOSE SYNTHASE OPERON PROTEIN C"/>
    <property type="match status" value="1"/>
</dbReference>
<keyword evidence="2 3" id="KW-0802">TPR repeat</keyword>
<dbReference type="InterPro" id="IPR011990">
    <property type="entry name" value="TPR-like_helical_dom_sf"/>
</dbReference>
<dbReference type="Proteomes" id="UP001059912">
    <property type="component" value="Chromosome 2"/>
</dbReference>
<organism evidence="5 6">
    <name type="scientific">Vibrio campbellii</name>
    <dbReference type="NCBI Taxonomy" id="680"/>
    <lineage>
        <taxon>Bacteria</taxon>
        <taxon>Pseudomonadati</taxon>
        <taxon>Pseudomonadota</taxon>
        <taxon>Gammaproteobacteria</taxon>
        <taxon>Vibrionales</taxon>
        <taxon>Vibrionaceae</taxon>
        <taxon>Vibrio</taxon>
    </lineage>
</organism>
<evidence type="ECO:0000256" key="2">
    <source>
        <dbReference type="ARBA" id="ARBA00022803"/>
    </source>
</evidence>
<dbReference type="RefSeq" id="WP_255902754.1">
    <property type="nucleotide sequence ID" value="NZ_CP050465.1"/>
</dbReference>
<dbReference type="EMBL" id="CP050471">
    <property type="protein sequence ID" value="UTZ34276.1"/>
    <property type="molecule type" value="Genomic_DNA"/>
</dbReference>
<sequence length="391" mass="43683">MNKLLGLTLLTCTLLSSPSFGGEIAVLNAVIKDKAIKGAQVTWQRNGESSQLDTTSSEGKAAIPSSLVDDSDTTMLISKPGYSTLVVKCPCDNFTYALSPVMQNLNGLRVVLTWGKNPLDLDSHLIYPNDHVYYADKIGSDTNLDVDDTNSYGPETITIDRKHDGERYIYAVHDFTNGSGDFKSSSELSFSHARVEVYIGKTLVRTYRVKPGTTANSWIVFGIDDTGAFHDINQYLSLSRSDLASHMNSLIKANSFENHSLIASSIKKQAKHINTYGESLYHEKRLEDAMYEFQSAIDLYPSYGQAYSNLGLTYQKLNRTAEALWANRKAIDLASGKNKNRVQASSYYNIARIYEATERWQDALDSFKKAKTLRQHDAYDKGIARMQEKLK</sequence>
<gene>
    <name evidence="5" type="ORF">HB762_24050</name>
</gene>
<evidence type="ECO:0000256" key="4">
    <source>
        <dbReference type="SAM" id="SignalP"/>
    </source>
</evidence>
<evidence type="ECO:0000313" key="5">
    <source>
        <dbReference type="EMBL" id="UTZ34276.1"/>
    </source>
</evidence>
<dbReference type="InterPro" id="IPR051685">
    <property type="entry name" value="Ycf3/AcsC/BcsC/TPR_MFPF"/>
</dbReference>
<keyword evidence="6" id="KW-1185">Reference proteome</keyword>
<evidence type="ECO:0000313" key="6">
    <source>
        <dbReference type="Proteomes" id="UP001059912"/>
    </source>
</evidence>
<feature type="repeat" description="TPR" evidence="3">
    <location>
        <begin position="270"/>
        <end position="303"/>
    </location>
</feature>
<feature type="repeat" description="TPR" evidence="3">
    <location>
        <begin position="344"/>
        <end position="377"/>
    </location>
</feature>